<evidence type="ECO:0008006" key="9">
    <source>
        <dbReference type="Google" id="ProtNLM"/>
    </source>
</evidence>
<dbReference type="OrthoDB" id="344301at2"/>
<dbReference type="PROSITE" id="PS51470">
    <property type="entry name" value="FG_GAP"/>
    <property type="match status" value="2"/>
</dbReference>
<dbReference type="EMBL" id="CM000951">
    <property type="protein sequence ID" value="EDY54861.1"/>
    <property type="molecule type" value="Genomic_DNA"/>
</dbReference>
<dbReference type="Proteomes" id="UP000002785">
    <property type="component" value="Chromosome"/>
</dbReference>
<dbReference type="AlphaFoldDB" id="B5HPV6"/>
<sequence>MSNSRSYKAWSVPLIAGVLALGGIPALAGSAAAAPESVHSVKDDFNGDGYKDLAVGAPIATIGGKQGAGYVTVMYGGPHGLTKDHRTIISRSTSGIPGDPAAGENFGFQLSTGDLDGDGRTDLIIGQAEWNRDAVVVWGGQNGLSGGVSVPAATTQAGDFDGDGKQDLVLFRGGRAPGDDPLGTEATIWRGPISRTAKPTATQDFGSPKVEPYDVMYAAAGDVNGDGRDDLALTVYLGEGVVGSQLYLANASGGGFTYAASPEGSGQVAFGDVNGDGFDDVVRGVPNDSSVTVALGSASGLKPASTWKSYSQDTEGVPGGKEEDDRFGDAVSAGDVNGDGLADVAVGSPGEKLGDKQGAGMVNILFGGRDGLTGTGAQGFTQDTDGVPGAAESGDNFGGAVSLLDINDNGYADLAAAAPRENRPEGVSTGEGAVWSLRARPTGIVTDAAFTFGPRTVGAPTEKATFGGALS</sequence>
<proteinExistence type="predicted"/>
<evidence type="ECO:0000256" key="1">
    <source>
        <dbReference type="ARBA" id="ARBA00022729"/>
    </source>
</evidence>
<evidence type="ECO:0000256" key="6">
    <source>
        <dbReference type="SAM" id="SignalP"/>
    </source>
</evidence>
<evidence type="ECO:0000256" key="3">
    <source>
        <dbReference type="ARBA" id="ARBA00022801"/>
    </source>
</evidence>
<dbReference type="InterPro" id="IPR028994">
    <property type="entry name" value="Integrin_alpha_N"/>
</dbReference>
<keyword evidence="1 6" id="KW-0732">Signal</keyword>
<organism evidence="7 8">
    <name type="scientific">Streptomyces sviceus (strain ATCC 29083 / DSM 924 / JCM 4929 / NBRC 13980 / NCIMB 11184 / NRRL 5439 / UC 5370)</name>
    <dbReference type="NCBI Taxonomy" id="463191"/>
    <lineage>
        <taxon>Bacteria</taxon>
        <taxon>Bacillati</taxon>
        <taxon>Actinomycetota</taxon>
        <taxon>Actinomycetes</taxon>
        <taxon>Kitasatosporales</taxon>
        <taxon>Streptomycetaceae</taxon>
        <taxon>Streptomyces</taxon>
    </lineage>
</organism>
<protein>
    <recommendedName>
        <fullName evidence="9">Integrin-like protein</fullName>
    </recommendedName>
</protein>
<dbReference type="Pfam" id="PF01839">
    <property type="entry name" value="FG-GAP"/>
    <property type="match status" value="4"/>
</dbReference>
<feature type="signal peptide" evidence="6">
    <location>
        <begin position="1"/>
        <end position="28"/>
    </location>
</feature>
<evidence type="ECO:0000313" key="7">
    <source>
        <dbReference type="EMBL" id="EDY54861.1"/>
    </source>
</evidence>
<dbReference type="GO" id="GO:0016787">
    <property type="term" value="F:hydrolase activity"/>
    <property type="evidence" value="ECO:0007669"/>
    <property type="project" value="UniProtKB-KW"/>
</dbReference>
<dbReference type="eggNOG" id="COG5555">
    <property type="taxonomic scope" value="Bacteria"/>
</dbReference>
<dbReference type="InterPro" id="IPR013519">
    <property type="entry name" value="Int_alpha_beta-p"/>
</dbReference>
<keyword evidence="4" id="KW-0325">Glycoprotein</keyword>
<feature type="chain" id="PRO_5038891736" description="Integrin-like protein" evidence="6">
    <location>
        <begin position="29"/>
        <end position="471"/>
    </location>
</feature>
<evidence type="ECO:0000256" key="2">
    <source>
        <dbReference type="ARBA" id="ARBA00022737"/>
    </source>
</evidence>
<keyword evidence="3" id="KW-0378">Hydrolase</keyword>
<keyword evidence="2" id="KW-0677">Repeat</keyword>
<evidence type="ECO:0000313" key="8">
    <source>
        <dbReference type="Proteomes" id="UP000002785"/>
    </source>
</evidence>
<name>B5HPV6_STRX2</name>
<dbReference type="HOGENOM" id="CLU_016303_1_0_11"/>
<dbReference type="Pfam" id="PF13517">
    <property type="entry name" value="FG-GAP_3"/>
    <property type="match status" value="1"/>
</dbReference>
<dbReference type="PANTHER" id="PTHR23221:SF7">
    <property type="entry name" value="PHOSPHATIDYLINOSITOL-GLYCAN-SPECIFIC PHOSPHOLIPASE D"/>
    <property type="match status" value="1"/>
</dbReference>
<evidence type="ECO:0000256" key="4">
    <source>
        <dbReference type="ARBA" id="ARBA00023180"/>
    </source>
</evidence>
<dbReference type="SMART" id="SM00191">
    <property type="entry name" value="Int_alpha"/>
    <property type="match status" value="6"/>
</dbReference>
<gene>
    <name evidence="7" type="ORF">SSEG_01441</name>
</gene>
<reference evidence="7" key="1">
    <citation type="submission" date="2009-10" db="EMBL/GenBank/DDBJ databases">
        <title>The genome sequence of Streptomyces sviceus strain ATCC 29083.</title>
        <authorList>
            <consortium name="The Broad Institute Genome Sequencing Platform"/>
            <consortium name="Broad Institute Microbial Sequencing Center"/>
            <person name="Fischbach M."/>
            <person name="Godfrey P."/>
            <person name="Ward D."/>
            <person name="Young S."/>
            <person name="Zeng Q."/>
            <person name="Koehrsen M."/>
            <person name="Alvarado L."/>
            <person name="Berlin A.M."/>
            <person name="Bochicchio J."/>
            <person name="Borenstein D."/>
            <person name="Chapman S.B."/>
            <person name="Chen Z."/>
            <person name="Engels R."/>
            <person name="Freedman E."/>
            <person name="Gellesch M."/>
            <person name="Goldberg J."/>
            <person name="Griggs A."/>
            <person name="Gujja S."/>
            <person name="Heilman E.R."/>
            <person name="Heiman D.I."/>
            <person name="Hepburn T.A."/>
            <person name="Howarth C."/>
            <person name="Jen D."/>
            <person name="Larson L."/>
            <person name="Lewis B."/>
            <person name="Mehta T."/>
            <person name="Park D."/>
            <person name="Pearson M."/>
            <person name="Richards J."/>
            <person name="Roberts A."/>
            <person name="Saif S."/>
            <person name="Shea T.D."/>
            <person name="Shenoy N."/>
            <person name="Sisk P."/>
            <person name="Stolte C."/>
            <person name="Sykes S.N."/>
            <person name="Thomson T."/>
            <person name="Walk T."/>
            <person name="White J."/>
            <person name="Yandava C."/>
            <person name="Straight P."/>
            <person name="Clardy J."/>
            <person name="Hung D."/>
            <person name="Kolter R."/>
            <person name="Mekalanos J."/>
            <person name="Walker S."/>
            <person name="Walsh C.T."/>
            <person name="Wieland-Brown L.C."/>
            <person name="Haas B."/>
            <person name="Nusbaum C."/>
            <person name="Birren B."/>
        </authorList>
    </citation>
    <scope>NUCLEOTIDE SEQUENCE [LARGE SCALE GENOMIC DNA]</scope>
    <source>
        <strain evidence="7">ATCC 29083</strain>
    </source>
</reference>
<dbReference type="SUPFAM" id="SSF69318">
    <property type="entry name" value="Integrin alpha N-terminal domain"/>
    <property type="match status" value="1"/>
</dbReference>
<accession>B5HPV6</accession>
<evidence type="ECO:0000256" key="5">
    <source>
        <dbReference type="SAM" id="MobiDB-lite"/>
    </source>
</evidence>
<dbReference type="InterPro" id="IPR013517">
    <property type="entry name" value="FG-GAP"/>
</dbReference>
<feature type="region of interest" description="Disordered" evidence="5">
    <location>
        <begin position="304"/>
        <end position="324"/>
    </location>
</feature>
<keyword evidence="8" id="KW-1185">Reference proteome</keyword>
<dbReference type="PANTHER" id="PTHR23221">
    <property type="entry name" value="GLYCOSYLPHOSPHATIDYLINOSITOL PHOSPHOLIPASE D"/>
    <property type="match status" value="1"/>
</dbReference>
<dbReference type="Gene3D" id="2.130.10.130">
    <property type="entry name" value="Integrin alpha, N-terminal"/>
    <property type="match status" value="3"/>
</dbReference>
<dbReference type="RefSeq" id="WP_007384123.1">
    <property type="nucleotide sequence ID" value="NZ_CM000951.1"/>
</dbReference>